<protein>
    <submittedName>
        <fullName evidence="1">Uncharacterized protein</fullName>
    </submittedName>
</protein>
<evidence type="ECO:0000313" key="1">
    <source>
        <dbReference type="EMBL" id="JAP92043.1"/>
    </source>
</evidence>
<accession>A0A146K570</accession>
<gene>
    <name evidence="1" type="ORF">TPC1_16138</name>
</gene>
<proteinExistence type="predicted"/>
<sequence length="101" mass="11938">YCLETVDALHSTLLSFLSEDGVFVQICGTCRGKGPKIFFEKLKKDGYTVKAFWLADKYYQVESCQRKRDEKYLIWYATKNQKMILKMGEECSWEDVEFDDH</sequence>
<dbReference type="AlphaFoldDB" id="A0A146K570"/>
<reference evidence="1" key="1">
    <citation type="submission" date="2015-07" db="EMBL/GenBank/DDBJ databases">
        <title>Adaptation to a free-living lifestyle via gene acquisitions in the diplomonad Trepomonas sp. PC1.</title>
        <authorList>
            <person name="Xu F."/>
            <person name="Jerlstrom-Hultqvist J."/>
            <person name="Kolisko M."/>
            <person name="Simpson A.G.B."/>
            <person name="Roger A.J."/>
            <person name="Svard S.G."/>
            <person name="Andersson J.O."/>
        </authorList>
    </citation>
    <scope>NUCLEOTIDE SEQUENCE</scope>
    <source>
        <strain evidence="1">PC1</strain>
    </source>
</reference>
<organism evidence="1">
    <name type="scientific">Trepomonas sp. PC1</name>
    <dbReference type="NCBI Taxonomy" id="1076344"/>
    <lineage>
        <taxon>Eukaryota</taxon>
        <taxon>Metamonada</taxon>
        <taxon>Diplomonadida</taxon>
        <taxon>Hexamitidae</taxon>
        <taxon>Hexamitinae</taxon>
        <taxon>Trepomonas</taxon>
    </lineage>
</organism>
<feature type="non-terminal residue" evidence="1">
    <location>
        <position position="1"/>
    </location>
</feature>
<name>A0A146K570_9EUKA</name>
<dbReference type="EMBL" id="GDID01004563">
    <property type="protein sequence ID" value="JAP92043.1"/>
    <property type="molecule type" value="Transcribed_RNA"/>
</dbReference>